<sequence>MKHIPVDIGNYIAGFTDGEGSFNVSIKKRLDYKESWKLTASFNISQKDRVILAWIKHILGCGTLRERKDGIVYYEVTNVASLYDVILPFFKVYGFRSAYKKHNFRIFSEIVEIMHVGGHLTDEGFRKILELREKLNPGIGRKRKYTLSDVVTSEESSETIRKTVSSQSLEVDDLKTMI</sequence>
<name>A0A1G2TRZ2_9BACT</name>
<accession>A0A1G2TRZ2</accession>
<evidence type="ECO:0000313" key="2">
    <source>
        <dbReference type="EMBL" id="OHA99419.1"/>
    </source>
</evidence>
<dbReference type="GO" id="GO:0004519">
    <property type="term" value="F:endonuclease activity"/>
    <property type="evidence" value="ECO:0007669"/>
    <property type="project" value="InterPro"/>
</dbReference>
<evidence type="ECO:0000313" key="3">
    <source>
        <dbReference type="Proteomes" id="UP000178530"/>
    </source>
</evidence>
<dbReference type="Gene3D" id="3.10.28.10">
    <property type="entry name" value="Homing endonucleases"/>
    <property type="match status" value="1"/>
</dbReference>
<protein>
    <recommendedName>
        <fullName evidence="1">Homing endonuclease LAGLIDADG domain-containing protein</fullName>
    </recommendedName>
</protein>
<gene>
    <name evidence="2" type="ORF">A3E32_00595</name>
</gene>
<dbReference type="Pfam" id="PF00961">
    <property type="entry name" value="LAGLIDADG_1"/>
    <property type="match status" value="1"/>
</dbReference>
<feature type="domain" description="Homing endonuclease LAGLIDADG" evidence="1">
    <location>
        <begin position="12"/>
        <end position="110"/>
    </location>
</feature>
<comment type="caution">
    <text evidence="2">The sequence shown here is derived from an EMBL/GenBank/DDBJ whole genome shotgun (WGS) entry which is preliminary data.</text>
</comment>
<dbReference type="InterPro" id="IPR004860">
    <property type="entry name" value="LAGLIDADG_dom"/>
</dbReference>
<dbReference type="PANTHER" id="PTHR36181:SF2">
    <property type="entry name" value="INTRON-ENCODED ENDONUCLEASE AI3-RELATED"/>
    <property type="match status" value="1"/>
</dbReference>
<reference evidence="2 3" key="1">
    <citation type="journal article" date="2016" name="Nat. Commun.">
        <title>Thousands of microbial genomes shed light on interconnected biogeochemical processes in an aquifer system.</title>
        <authorList>
            <person name="Anantharaman K."/>
            <person name="Brown C.T."/>
            <person name="Hug L.A."/>
            <person name="Sharon I."/>
            <person name="Castelle C.J."/>
            <person name="Probst A.J."/>
            <person name="Thomas B.C."/>
            <person name="Singh A."/>
            <person name="Wilkins M.J."/>
            <person name="Karaoz U."/>
            <person name="Brodie E.L."/>
            <person name="Williams K.H."/>
            <person name="Hubbard S.S."/>
            <person name="Banfield J.F."/>
        </authorList>
    </citation>
    <scope>NUCLEOTIDE SEQUENCE [LARGE SCALE GENOMIC DNA]</scope>
</reference>
<proteinExistence type="predicted"/>
<dbReference type="PANTHER" id="PTHR36181">
    <property type="entry name" value="INTRON-ENCODED ENDONUCLEASE AI3-RELATED"/>
    <property type="match status" value="1"/>
</dbReference>
<organism evidence="2 3">
    <name type="scientific">Candidatus Zambryskibacteria bacterium RIFCSPHIGHO2_12_FULL_38_37</name>
    <dbReference type="NCBI Taxonomy" id="1802751"/>
    <lineage>
        <taxon>Bacteria</taxon>
        <taxon>Candidatus Zambryskiibacteriota</taxon>
    </lineage>
</organism>
<dbReference type="InterPro" id="IPR051289">
    <property type="entry name" value="LAGLIDADG_Endonuclease"/>
</dbReference>
<evidence type="ECO:0000259" key="1">
    <source>
        <dbReference type="Pfam" id="PF00961"/>
    </source>
</evidence>
<dbReference type="SUPFAM" id="SSF55608">
    <property type="entry name" value="Homing endonucleases"/>
    <property type="match status" value="1"/>
</dbReference>
<dbReference type="AlphaFoldDB" id="A0A1G2TRZ2"/>
<dbReference type="Proteomes" id="UP000178530">
    <property type="component" value="Unassembled WGS sequence"/>
</dbReference>
<dbReference type="EMBL" id="MHVU01000008">
    <property type="protein sequence ID" value="OHA99419.1"/>
    <property type="molecule type" value="Genomic_DNA"/>
</dbReference>
<dbReference type="InterPro" id="IPR027434">
    <property type="entry name" value="Homing_endonucl"/>
</dbReference>